<dbReference type="InterPro" id="IPR004445">
    <property type="entry name" value="GltS"/>
</dbReference>
<keyword evidence="2" id="KW-1133">Transmembrane helix</keyword>
<dbReference type="Proteomes" id="UP000007799">
    <property type="component" value="Unassembled WGS sequence"/>
</dbReference>
<dbReference type="PANTHER" id="PTHR36178:SF1">
    <property type="entry name" value="SODIUM_GLUTAMATE SYMPORTER"/>
    <property type="match status" value="1"/>
</dbReference>
<evidence type="ECO:0000256" key="2">
    <source>
        <dbReference type="SAM" id="Phobius"/>
    </source>
</evidence>
<dbReference type="InParanoid" id="F2U9Y6"/>
<feature type="compositionally biased region" description="Polar residues" evidence="1">
    <location>
        <begin position="193"/>
        <end position="222"/>
    </location>
</feature>
<evidence type="ECO:0000313" key="3">
    <source>
        <dbReference type="EMBL" id="EGD73561.1"/>
    </source>
</evidence>
<keyword evidence="2" id="KW-0812">Transmembrane</keyword>
<dbReference type="STRING" id="946362.F2U9Y6"/>
<dbReference type="GO" id="GO:0015813">
    <property type="term" value="P:L-glutamate transmembrane transport"/>
    <property type="evidence" value="ECO:0007669"/>
    <property type="project" value="InterPro"/>
</dbReference>
<evidence type="ECO:0000256" key="1">
    <source>
        <dbReference type="SAM" id="MobiDB-lite"/>
    </source>
</evidence>
<evidence type="ECO:0000313" key="4">
    <source>
        <dbReference type="Proteomes" id="UP000007799"/>
    </source>
</evidence>
<organism evidence="4">
    <name type="scientific">Salpingoeca rosetta (strain ATCC 50818 / BSB-021)</name>
    <dbReference type="NCBI Taxonomy" id="946362"/>
    <lineage>
        <taxon>Eukaryota</taxon>
        <taxon>Choanoflagellata</taxon>
        <taxon>Craspedida</taxon>
        <taxon>Salpingoecidae</taxon>
        <taxon>Salpingoeca</taxon>
    </lineage>
</organism>
<dbReference type="RefSeq" id="XP_004993843.1">
    <property type="nucleotide sequence ID" value="XM_004993786.1"/>
</dbReference>
<accession>F2U9Y6</accession>
<dbReference type="GO" id="GO:0015501">
    <property type="term" value="F:glutamate:sodium symporter activity"/>
    <property type="evidence" value="ECO:0007669"/>
    <property type="project" value="InterPro"/>
</dbReference>
<dbReference type="GO" id="GO:0016020">
    <property type="term" value="C:membrane"/>
    <property type="evidence" value="ECO:0007669"/>
    <property type="project" value="InterPro"/>
</dbReference>
<dbReference type="KEGG" id="sre:PTSG_13245"/>
<dbReference type="PANTHER" id="PTHR36178">
    <property type="entry name" value="SLR0625 PROTEIN"/>
    <property type="match status" value="1"/>
</dbReference>
<name>F2U9Y6_SALR5</name>
<feature type="transmembrane region" description="Helical" evidence="2">
    <location>
        <begin position="56"/>
        <end position="79"/>
    </location>
</feature>
<dbReference type="EMBL" id="GL832966">
    <property type="protein sequence ID" value="EGD73561.1"/>
    <property type="molecule type" value="Genomic_DNA"/>
</dbReference>
<protein>
    <submittedName>
        <fullName evidence="3">Uncharacterized protein</fullName>
    </submittedName>
</protein>
<dbReference type="GeneID" id="16074422"/>
<gene>
    <name evidence="3" type="ORF">PTSG_13245</name>
</gene>
<reference evidence="3" key="1">
    <citation type="submission" date="2009-08" db="EMBL/GenBank/DDBJ databases">
        <title>Annotation of Salpingoeca rosetta.</title>
        <authorList>
            <consortium name="The Broad Institute Genome Sequencing Platform"/>
            <person name="Russ C."/>
            <person name="Cuomo C."/>
            <person name="Burger G."/>
            <person name="Gray M.W."/>
            <person name="Holland P.W.H."/>
            <person name="King N."/>
            <person name="Lang F.B.F."/>
            <person name="Roger A.J."/>
            <person name="Ruiz-Trillo I."/>
            <person name="Young S.K."/>
            <person name="Zeng Q."/>
            <person name="Gargeya S."/>
            <person name="Alvarado L."/>
            <person name="Berlin A."/>
            <person name="Chapman S.B."/>
            <person name="Chen Z."/>
            <person name="Freedman E."/>
            <person name="Gellesch M."/>
            <person name="Goldberg J."/>
            <person name="Griggs A."/>
            <person name="Gujja S."/>
            <person name="Heilman E."/>
            <person name="Heiman D."/>
            <person name="Howarth C."/>
            <person name="Mehta T."/>
            <person name="Neiman D."/>
            <person name="Pearson M."/>
            <person name="Roberts A."/>
            <person name="Saif S."/>
            <person name="Shea T."/>
            <person name="Shenoy N."/>
            <person name="Sisk P."/>
            <person name="Stolte C."/>
            <person name="Sykes S."/>
            <person name="White J."/>
            <person name="Yandava C."/>
            <person name="Haas B."/>
            <person name="Nusbaum C."/>
            <person name="Birren B."/>
        </authorList>
    </citation>
    <scope>NUCLEOTIDE SEQUENCE [LARGE SCALE GENOMIC DNA]</scope>
    <source>
        <strain evidence="3">ATCC 50818</strain>
    </source>
</reference>
<proteinExistence type="predicted"/>
<keyword evidence="4" id="KW-1185">Reference proteome</keyword>
<dbReference type="AlphaFoldDB" id="F2U9Y6"/>
<feature type="transmembrane region" description="Helical" evidence="2">
    <location>
        <begin position="149"/>
        <end position="170"/>
    </location>
</feature>
<keyword evidence="2" id="KW-0472">Membrane</keyword>
<feature type="region of interest" description="Disordered" evidence="1">
    <location>
        <begin position="181"/>
        <end position="231"/>
    </location>
</feature>
<sequence>MLGGILVQLFTDAFANPSPIDRDTIERISGLALDFTIVSAIATMSFTGLEDSLLPFFILVGVTWIWHLLCFRFLAPILLPDYWVQRSLAELGQSMGVTSTGLLLLRMTDPENQTPALAAFSYKQLLHEPIVGGGLWTASVLPFLKSSGIWPVVGVSCSAVVLWLLVYLFYFRQRYARKRQEEDDGGDGESVSLLASNDAGSEDSATSSSQSPARQASTTSFGTLPRADSCA</sequence>
<dbReference type="OrthoDB" id="10267215at2759"/>